<dbReference type="GO" id="GO:1902936">
    <property type="term" value="F:phosphatidylinositol bisphosphate binding"/>
    <property type="evidence" value="ECO:0007669"/>
    <property type="project" value="TreeGrafter"/>
</dbReference>
<dbReference type="SUPFAM" id="SSF46938">
    <property type="entry name" value="CRAL/TRIO N-terminal domain"/>
    <property type="match status" value="1"/>
</dbReference>
<dbReference type="InterPro" id="IPR001251">
    <property type="entry name" value="CRAL-TRIO_dom"/>
</dbReference>
<keyword evidence="3" id="KW-1185">Reference proteome</keyword>
<gene>
    <name evidence="2" type="ORF">J437_LFUL009123</name>
</gene>
<sequence>MGFGRGDNSNLLDSQFFGKNAENAYEWKLSDDLRSVALEELRETESSREASLAQLRSWIHCHPAIKTCRTDSVFLLRFLRTKKFSVPQAQEILERYLTIRQAYPIWFRGLSVDDKIVNEILDCGYLIPLPQRDQFGRKVILSCPGRLDSHKYTATDVIRTHSVVVEVLMDDEESQIKGFVYINDERGLQMSHLSMWTFNELRRITKCIQNSTPMRHKETHFINMPSFANKLIEFVISILSEKLKKRVKFHNSIDDLKDYIDPKILPKEYGGSISTVDMIVDFKKLMYERRDSVHALEEMNISVQKDAKGIASALGDLADDDEMDAISGIAGSFRKLEVD</sequence>
<dbReference type="SMART" id="SM01100">
    <property type="entry name" value="CRAL_TRIO_N"/>
    <property type="match status" value="1"/>
</dbReference>
<dbReference type="PANTHER" id="PTHR10174">
    <property type="entry name" value="ALPHA-TOCOPHEROL TRANSFER PROTEIN-RELATED"/>
    <property type="match status" value="1"/>
</dbReference>
<feature type="domain" description="CRAL-TRIO" evidence="1">
    <location>
        <begin position="113"/>
        <end position="277"/>
    </location>
</feature>
<reference evidence="2" key="1">
    <citation type="submission" date="2013-04" db="EMBL/GenBank/DDBJ databases">
        <authorList>
            <person name="Qu J."/>
            <person name="Murali S.C."/>
            <person name="Bandaranaike D."/>
            <person name="Bellair M."/>
            <person name="Blankenburg K."/>
            <person name="Chao H."/>
            <person name="Dinh H."/>
            <person name="Doddapaneni H."/>
            <person name="Downs B."/>
            <person name="Dugan-Rocha S."/>
            <person name="Elkadiri S."/>
            <person name="Gnanaolivu R.D."/>
            <person name="Hernandez B."/>
            <person name="Javaid M."/>
            <person name="Jayaseelan J.C."/>
            <person name="Lee S."/>
            <person name="Li M."/>
            <person name="Ming W."/>
            <person name="Munidasa M."/>
            <person name="Muniz J."/>
            <person name="Nguyen L."/>
            <person name="Ongeri F."/>
            <person name="Osuji N."/>
            <person name="Pu L.-L."/>
            <person name="Puazo M."/>
            <person name="Qu C."/>
            <person name="Quiroz J."/>
            <person name="Raj R."/>
            <person name="Weissenberger G."/>
            <person name="Xin Y."/>
            <person name="Zou X."/>
            <person name="Han Y."/>
            <person name="Richards S."/>
            <person name="Worley K."/>
            <person name="Muzny D."/>
            <person name="Gibbs R."/>
        </authorList>
    </citation>
    <scope>NUCLEOTIDE SEQUENCE</scope>
    <source>
        <strain evidence="2">Sampled in the wild</strain>
    </source>
</reference>
<dbReference type="InterPro" id="IPR036273">
    <property type="entry name" value="CRAL/TRIO_N_dom_sf"/>
</dbReference>
<proteinExistence type="predicted"/>
<dbReference type="Gene3D" id="3.40.525.10">
    <property type="entry name" value="CRAL-TRIO lipid binding domain"/>
    <property type="match status" value="1"/>
</dbReference>
<dbReference type="InterPro" id="IPR011074">
    <property type="entry name" value="CRAL/TRIO_N_dom"/>
</dbReference>
<evidence type="ECO:0000259" key="1">
    <source>
        <dbReference type="PROSITE" id="PS50191"/>
    </source>
</evidence>
<dbReference type="SMART" id="SM00516">
    <property type="entry name" value="SEC14"/>
    <property type="match status" value="1"/>
</dbReference>
<dbReference type="OrthoDB" id="1434354at2759"/>
<dbReference type="GO" id="GO:0016020">
    <property type="term" value="C:membrane"/>
    <property type="evidence" value="ECO:0007669"/>
    <property type="project" value="TreeGrafter"/>
</dbReference>
<dbReference type="PROSITE" id="PS50191">
    <property type="entry name" value="CRAL_TRIO"/>
    <property type="match status" value="1"/>
</dbReference>
<comment type="caution">
    <text evidence="2">The sequence shown here is derived from an EMBL/GenBank/DDBJ whole genome shotgun (WGS) entry which is preliminary data.</text>
</comment>
<dbReference type="EMBL" id="KZ308449">
    <property type="protein sequence ID" value="KAG8229848.1"/>
    <property type="molecule type" value="Genomic_DNA"/>
</dbReference>
<dbReference type="SUPFAM" id="SSF52087">
    <property type="entry name" value="CRAL/TRIO domain"/>
    <property type="match status" value="1"/>
</dbReference>
<reference evidence="2" key="2">
    <citation type="submission" date="2017-10" db="EMBL/GenBank/DDBJ databases">
        <title>Ladona fulva Genome sequencing and assembly.</title>
        <authorList>
            <person name="Murali S."/>
            <person name="Richards S."/>
            <person name="Bandaranaike D."/>
            <person name="Bellair M."/>
            <person name="Blankenburg K."/>
            <person name="Chao H."/>
            <person name="Dinh H."/>
            <person name="Doddapaneni H."/>
            <person name="Dugan-Rocha S."/>
            <person name="Elkadiri S."/>
            <person name="Gnanaolivu R."/>
            <person name="Hernandez B."/>
            <person name="Skinner E."/>
            <person name="Javaid M."/>
            <person name="Lee S."/>
            <person name="Li M."/>
            <person name="Ming W."/>
            <person name="Munidasa M."/>
            <person name="Muniz J."/>
            <person name="Nguyen L."/>
            <person name="Hughes D."/>
            <person name="Osuji N."/>
            <person name="Pu L.-L."/>
            <person name="Puazo M."/>
            <person name="Qu C."/>
            <person name="Quiroz J."/>
            <person name="Raj R."/>
            <person name="Weissenberger G."/>
            <person name="Xin Y."/>
            <person name="Zou X."/>
            <person name="Han Y."/>
            <person name="Worley K."/>
            <person name="Muzny D."/>
            <person name="Gibbs R."/>
        </authorList>
    </citation>
    <scope>NUCLEOTIDE SEQUENCE</scope>
    <source>
        <strain evidence="2">Sampled in the wild</strain>
    </source>
</reference>
<dbReference type="InterPro" id="IPR036865">
    <property type="entry name" value="CRAL-TRIO_dom_sf"/>
</dbReference>
<organism evidence="2 3">
    <name type="scientific">Ladona fulva</name>
    <name type="common">Scarce chaser dragonfly</name>
    <name type="synonym">Libellula fulva</name>
    <dbReference type="NCBI Taxonomy" id="123851"/>
    <lineage>
        <taxon>Eukaryota</taxon>
        <taxon>Metazoa</taxon>
        <taxon>Ecdysozoa</taxon>
        <taxon>Arthropoda</taxon>
        <taxon>Hexapoda</taxon>
        <taxon>Insecta</taxon>
        <taxon>Pterygota</taxon>
        <taxon>Palaeoptera</taxon>
        <taxon>Odonata</taxon>
        <taxon>Epiprocta</taxon>
        <taxon>Anisoptera</taxon>
        <taxon>Libelluloidea</taxon>
        <taxon>Libellulidae</taxon>
        <taxon>Ladona</taxon>
    </lineage>
</organism>
<dbReference type="PRINTS" id="PR00180">
    <property type="entry name" value="CRETINALDHBP"/>
</dbReference>
<dbReference type="Proteomes" id="UP000792457">
    <property type="component" value="Unassembled WGS sequence"/>
</dbReference>
<evidence type="ECO:0000313" key="2">
    <source>
        <dbReference type="EMBL" id="KAG8229848.1"/>
    </source>
</evidence>
<name>A0A8K0P298_LADFU</name>
<evidence type="ECO:0000313" key="3">
    <source>
        <dbReference type="Proteomes" id="UP000792457"/>
    </source>
</evidence>
<protein>
    <recommendedName>
        <fullName evidence="1">CRAL-TRIO domain-containing protein</fullName>
    </recommendedName>
</protein>
<dbReference type="CDD" id="cd00170">
    <property type="entry name" value="SEC14"/>
    <property type="match status" value="1"/>
</dbReference>
<dbReference type="PANTHER" id="PTHR10174:SF166">
    <property type="entry name" value="LD40136P"/>
    <property type="match status" value="1"/>
</dbReference>
<accession>A0A8K0P298</accession>
<dbReference type="Gene3D" id="1.10.8.20">
    <property type="entry name" value="N-terminal domain of phosphatidylinositol transfer protein sec14p"/>
    <property type="match status" value="1"/>
</dbReference>
<dbReference type="AlphaFoldDB" id="A0A8K0P298"/>
<dbReference type="Gene3D" id="1.20.5.1200">
    <property type="entry name" value="Alpha-tocopherol transfer"/>
    <property type="match status" value="1"/>
</dbReference>
<dbReference type="Pfam" id="PF00650">
    <property type="entry name" value="CRAL_TRIO"/>
    <property type="match status" value="1"/>
</dbReference>